<dbReference type="GO" id="GO:0046872">
    <property type="term" value="F:metal ion binding"/>
    <property type="evidence" value="ECO:0007669"/>
    <property type="project" value="UniProtKB-KW"/>
</dbReference>
<comment type="similarity">
    <text evidence="9">Belongs to the tRNA nucleotidyltransferase/poly(A) polymerase family.</text>
</comment>
<dbReference type="Proteomes" id="UP000177382">
    <property type="component" value="Unassembled WGS sequence"/>
</dbReference>
<sequence length="460" mass="52506">MKIETNEFVVEILTKFAGAGYEIYIVGGSVRDILTSRIVSDWDFTTNAIPEEILKIFPEGYYDNIFGTVGISHPSSEKPYEITTFRKEFGYSDSRRPDRVEWGKSLEEDLSRRDFTINAMALRSAQAFGSEAQARRGKPSQFDLIDPYDGQKDLEAKLIRAVGDPNERFGEDALRMMRAIRIAAELGFSIEDKTLEAIQANAGLINKIAKERVKQELFKTFASPDPYHGMLVFRETSLMAQILPEMEKTFGVEQKSPGRHHIYDVGTHSLMSLKSCKSEDPLVRFATFMHDVGKPRTYKKSEEGLITFYNHEMVSAKIAENIAERLRFSTKEKDKFVRLVRWHQFSVGEDQTDSALRRFIRNVGIENVPDMLELRVGDRLGGGATETSWRLEEFKKRLIEVQKQPFSVVDLKIDGNEVMKALKLKPGPKVGEILNTLFEEVVEKKIPNEKSVLLARLKEF</sequence>
<dbReference type="STRING" id="1802485.A2V97_04490"/>
<evidence type="ECO:0000259" key="10">
    <source>
        <dbReference type="Pfam" id="PF01743"/>
    </source>
</evidence>
<dbReference type="Gene3D" id="3.30.460.10">
    <property type="entry name" value="Beta Polymerase, domain 2"/>
    <property type="match status" value="1"/>
</dbReference>
<reference evidence="13 14" key="1">
    <citation type="journal article" date="2016" name="Nat. Commun.">
        <title>Thousands of microbial genomes shed light on interconnected biogeochemical processes in an aquifer system.</title>
        <authorList>
            <person name="Anantharaman K."/>
            <person name="Brown C.T."/>
            <person name="Hug L.A."/>
            <person name="Sharon I."/>
            <person name="Castelle C.J."/>
            <person name="Probst A.J."/>
            <person name="Thomas B.C."/>
            <person name="Singh A."/>
            <person name="Wilkins M.J."/>
            <person name="Karaoz U."/>
            <person name="Brodie E.L."/>
            <person name="Williams K.H."/>
            <person name="Hubbard S.S."/>
            <person name="Banfield J.F."/>
        </authorList>
    </citation>
    <scope>NUCLEOTIDE SEQUENCE [LARGE SCALE GENOMIC DNA]</scope>
</reference>
<keyword evidence="2 9" id="KW-0808">Transferase</keyword>
<keyword evidence="8 9" id="KW-0694">RNA-binding</keyword>
<dbReference type="InterPro" id="IPR050264">
    <property type="entry name" value="Bact_CCA-adding_enz_type3_sf"/>
</dbReference>
<dbReference type="GO" id="GO:0000166">
    <property type="term" value="F:nucleotide binding"/>
    <property type="evidence" value="ECO:0007669"/>
    <property type="project" value="UniProtKB-KW"/>
</dbReference>
<evidence type="ECO:0000256" key="4">
    <source>
        <dbReference type="ARBA" id="ARBA00022695"/>
    </source>
</evidence>
<evidence type="ECO:0000259" key="11">
    <source>
        <dbReference type="Pfam" id="PF12627"/>
    </source>
</evidence>
<dbReference type="Gene3D" id="1.10.3090.10">
    <property type="entry name" value="cca-adding enzyme, domain 2"/>
    <property type="match status" value="1"/>
</dbReference>
<evidence type="ECO:0000256" key="5">
    <source>
        <dbReference type="ARBA" id="ARBA00022723"/>
    </source>
</evidence>
<dbReference type="Pfam" id="PF01743">
    <property type="entry name" value="PolyA_pol"/>
    <property type="match status" value="1"/>
</dbReference>
<dbReference type="PANTHER" id="PTHR46173:SF1">
    <property type="entry name" value="CCA TRNA NUCLEOTIDYLTRANSFERASE 1, MITOCHONDRIAL"/>
    <property type="match status" value="1"/>
</dbReference>
<dbReference type="AlphaFoldDB" id="A0A1F7XP03"/>
<dbReference type="CDD" id="cd00077">
    <property type="entry name" value="HDc"/>
    <property type="match status" value="1"/>
</dbReference>
<feature type="domain" description="CCA-adding enzyme C-terminal" evidence="12">
    <location>
        <begin position="315"/>
        <end position="455"/>
    </location>
</feature>
<accession>A0A1F7XP03</accession>
<evidence type="ECO:0000256" key="1">
    <source>
        <dbReference type="ARBA" id="ARBA00001946"/>
    </source>
</evidence>
<dbReference type="SUPFAM" id="SSF81301">
    <property type="entry name" value="Nucleotidyltransferase"/>
    <property type="match status" value="1"/>
</dbReference>
<evidence type="ECO:0000313" key="13">
    <source>
        <dbReference type="EMBL" id="OGM15995.1"/>
    </source>
</evidence>
<dbReference type="Pfam" id="PF12627">
    <property type="entry name" value="PolyA_pol_RNAbd"/>
    <property type="match status" value="1"/>
</dbReference>
<evidence type="ECO:0000256" key="7">
    <source>
        <dbReference type="ARBA" id="ARBA00022842"/>
    </source>
</evidence>
<dbReference type="Gene3D" id="1.10.246.80">
    <property type="match status" value="1"/>
</dbReference>
<keyword evidence="6" id="KW-0547">Nucleotide-binding</keyword>
<evidence type="ECO:0000256" key="2">
    <source>
        <dbReference type="ARBA" id="ARBA00022679"/>
    </source>
</evidence>
<dbReference type="InterPro" id="IPR032828">
    <property type="entry name" value="PolyA_RNA-bd"/>
</dbReference>
<comment type="caution">
    <text evidence="13">The sequence shown here is derived from an EMBL/GenBank/DDBJ whole genome shotgun (WGS) entry which is preliminary data.</text>
</comment>
<evidence type="ECO:0008006" key="15">
    <source>
        <dbReference type="Google" id="ProtNLM"/>
    </source>
</evidence>
<protein>
    <recommendedName>
        <fullName evidence="15">HD domain-containing protein</fullName>
    </recommendedName>
</protein>
<dbReference type="InterPro" id="IPR043519">
    <property type="entry name" value="NT_sf"/>
</dbReference>
<dbReference type="InterPro" id="IPR032810">
    <property type="entry name" value="CCA-adding_enz_C"/>
</dbReference>
<dbReference type="PANTHER" id="PTHR46173">
    <property type="entry name" value="CCA TRNA NUCLEOTIDYLTRANSFERASE 1, MITOCHONDRIAL"/>
    <property type="match status" value="1"/>
</dbReference>
<dbReference type="CDD" id="cd05398">
    <property type="entry name" value="NT_ClassII-CCAase"/>
    <property type="match status" value="1"/>
</dbReference>
<dbReference type="GO" id="GO:0000049">
    <property type="term" value="F:tRNA binding"/>
    <property type="evidence" value="ECO:0007669"/>
    <property type="project" value="TreeGrafter"/>
</dbReference>
<dbReference type="NCBIfam" id="TIGR00277">
    <property type="entry name" value="HDIG"/>
    <property type="match status" value="1"/>
</dbReference>
<evidence type="ECO:0000256" key="3">
    <source>
        <dbReference type="ARBA" id="ARBA00022694"/>
    </source>
</evidence>
<proteinExistence type="inferred from homology"/>
<feature type="domain" description="tRNA nucleotidyltransferase/poly(A) polymerase RNA and SrmB- binding" evidence="11">
    <location>
        <begin position="187"/>
        <end position="247"/>
    </location>
</feature>
<dbReference type="InterPro" id="IPR006675">
    <property type="entry name" value="HDIG_dom"/>
</dbReference>
<evidence type="ECO:0000256" key="8">
    <source>
        <dbReference type="ARBA" id="ARBA00022884"/>
    </source>
</evidence>
<evidence type="ECO:0000259" key="12">
    <source>
        <dbReference type="Pfam" id="PF13735"/>
    </source>
</evidence>
<organism evidence="13 14">
    <name type="scientific">Candidatus Woesebacteria bacterium RBG_16_42_24</name>
    <dbReference type="NCBI Taxonomy" id="1802485"/>
    <lineage>
        <taxon>Bacteria</taxon>
        <taxon>Candidatus Woeseibacteriota</taxon>
    </lineage>
</organism>
<gene>
    <name evidence="13" type="ORF">A2V97_04490</name>
</gene>
<dbReference type="InterPro" id="IPR002646">
    <property type="entry name" value="PolA_pol_head_dom"/>
</dbReference>
<dbReference type="GO" id="GO:0008033">
    <property type="term" value="P:tRNA processing"/>
    <property type="evidence" value="ECO:0007669"/>
    <property type="project" value="UniProtKB-KW"/>
</dbReference>
<dbReference type="GO" id="GO:0016779">
    <property type="term" value="F:nucleotidyltransferase activity"/>
    <property type="evidence" value="ECO:0007669"/>
    <property type="project" value="UniProtKB-KW"/>
</dbReference>
<dbReference type="SUPFAM" id="SSF81891">
    <property type="entry name" value="Poly A polymerase C-terminal region-like"/>
    <property type="match status" value="1"/>
</dbReference>
<keyword evidence="3" id="KW-0819">tRNA processing</keyword>
<evidence type="ECO:0000256" key="6">
    <source>
        <dbReference type="ARBA" id="ARBA00022741"/>
    </source>
</evidence>
<dbReference type="EMBL" id="MGFX01000001">
    <property type="protein sequence ID" value="OGM15995.1"/>
    <property type="molecule type" value="Genomic_DNA"/>
</dbReference>
<feature type="domain" description="Poly A polymerase head" evidence="10">
    <location>
        <begin position="23"/>
        <end position="160"/>
    </location>
</feature>
<comment type="cofactor">
    <cofactor evidence="1">
        <name>Mg(2+)</name>
        <dbReference type="ChEBI" id="CHEBI:18420"/>
    </cofactor>
</comment>
<keyword evidence="5" id="KW-0479">Metal-binding</keyword>
<dbReference type="Pfam" id="PF13735">
    <property type="entry name" value="tRNA_NucTran2_2"/>
    <property type="match status" value="1"/>
</dbReference>
<keyword evidence="4" id="KW-0548">Nucleotidyltransferase</keyword>
<keyword evidence="7" id="KW-0460">Magnesium</keyword>
<dbReference type="InterPro" id="IPR003607">
    <property type="entry name" value="HD/PDEase_dom"/>
</dbReference>
<evidence type="ECO:0000256" key="9">
    <source>
        <dbReference type="RuleBase" id="RU003953"/>
    </source>
</evidence>
<evidence type="ECO:0000313" key="14">
    <source>
        <dbReference type="Proteomes" id="UP000177382"/>
    </source>
</evidence>
<name>A0A1F7XP03_9BACT</name>